<reference evidence="9" key="1">
    <citation type="submission" date="2020-03" db="EMBL/GenBank/DDBJ databases">
        <title>Schizocladia ischiensis organellar genomes: estimating the origin of multicellularity in heterokonts and the emergence of shallow ocean ecosystems.</title>
        <authorList>
            <person name="Phillips N.E."/>
            <person name="Braun E.L."/>
            <person name="Boore J."/>
            <person name="Cheda B."/>
            <person name="Salomon M.P."/>
        </authorList>
    </citation>
    <scope>NUCLEOTIDE SEQUENCE</scope>
</reference>
<evidence type="ECO:0000256" key="1">
    <source>
        <dbReference type="ARBA" id="ARBA00004229"/>
    </source>
</evidence>
<evidence type="ECO:0000256" key="6">
    <source>
        <dbReference type="ARBA" id="ARBA00038088"/>
    </source>
</evidence>
<dbReference type="InterPro" id="IPR003593">
    <property type="entry name" value="AAA+_ATPase"/>
</dbReference>
<dbReference type="RefSeq" id="YP_010032269.1">
    <property type="nucleotide sequence ID" value="NC_053868.1"/>
</dbReference>
<evidence type="ECO:0000259" key="8">
    <source>
        <dbReference type="SMART" id="SM00382"/>
    </source>
</evidence>
<dbReference type="Gene3D" id="3.40.50.300">
    <property type="entry name" value="P-loop containing nucleotide triphosphate hydrolases"/>
    <property type="match status" value="1"/>
</dbReference>
<evidence type="ECO:0000256" key="2">
    <source>
        <dbReference type="ARBA" id="ARBA00022528"/>
    </source>
</evidence>
<dbReference type="CDD" id="cd19507">
    <property type="entry name" value="RecA-like_Ycf46-like"/>
    <property type="match status" value="1"/>
</dbReference>
<protein>
    <recommendedName>
        <fullName evidence="7">Uncharacterized AAA domain-containing protein ycf46</fullName>
    </recommendedName>
</protein>
<dbReference type="GO" id="GO:0016887">
    <property type="term" value="F:ATP hydrolysis activity"/>
    <property type="evidence" value="ECO:0007669"/>
    <property type="project" value="InterPro"/>
</dbReference>
<evidence type="ECO:0000256" key="3">
    <source>
        <dbReference type="ARBA" id="ARBA00022640"/>
    </source>
</evidence>
<proteinExistence type="inferred from homology"/>
<organism evidence="9">
    <name type="scientific">Schizocladia ischiensis</name>
    <dbReference type="NCBI Taxonomy" id="196139"/>
    <lineage>
        <taxon>Eukaryota</taxon>
        <taxon>Sar</taxon>
        <taxon>Stramenopiles</taxon>
        <taxon>Ochrophyta</taxon>
        <taxon>PX clade</taxon>
        <taxon>Schizocladiophyceae</taxon>
        <taxon>Schizocladiales</taxon>
        <taxon>Schizocladiaceae</taxon>
        <taxon>Schizocladia</taxon>
    </lineage>
</organism>
<evidence type="ECO:0000256" key="5">
    <source>
        <dbReference type="ARBA" id="ARBA00022840"/>
    </source>
</evidence>
<keyword evidence="4" id="KW-0547">Nucleotide-binding</keyword>
<dbReference type="InterPro" id="IPR052381">
    <property type="entry name" value="AAA_domain_protein"/>
</dbReference>
<geneLocation type="chloroplast" evidence="9"/>
<accession>A0A7S6U9T6</accession>
<keyword evidence="3 9" id="KW-0934">Plastid</keyword>
<evidence type="ECO:0000256" key="7">
    <source>
        <dbReference type="ARBA" id="ARBA00040480"/>
    </source>
</evidence>
<name>A0A7S6U9T6_9STRA</name>
<dbReference type="GeneID" id="63377754"/>
<dbReference type="SMART" id="SM00382">
    <property type="entry name" value="AAA"/>
    <property type="match status" value="1"/>
</dbReference>
<gene>
    <name evidence="9" type="primary">ycf46</name>
</gene>
<dbReference type="Gene3D" id="1.10.8.60">
    <property type="match status" value="1"/>
</dbReference>
<dbReference type="GO" id="GO:0005524">
    <property type="term" value="F:ATP binding"/>
    <property type="evidence" value="ECO:0007669"/>
    <property type="project" value="UniProtKB-KW"/>
</dbReference>
<dbReference type="AlphaFoldDB" id="A0A7S6U9T6"/>
<comment type="subcellular location">
    <subcellularLocation>
        <location evidence="1">Plastid</location>
        <location evidence="1">Chloroplast</location>
    </subcellularLocation>
</comment>
<evidence type="ECO:0000313" key="9">
    <source>
        <dbReference type="EMBL" id="QOW07476.1"/>
    </source>
</evidence>
<sequence>MNFRQEFLLLLKARYPIIYISTFEEDRLEYTIRTIIKGVTPRHLYIWDFIDGYQVNPIHEGFGKRNPLQALELIEQAPLTSPSLFILRDFRRFLSDINISRKLKNTARVLKLQPKTIIIVDSEINIPSDLKDCTTVIKFSLPNNLEIRDEIVRLVIRMQLCDRAPEKFLEKIIMSCQGLSLEKIRRVLAKTITLYKCIDNKCIDLILQEKKQIINQTNILEFWPVKETLRDLGGVTNLKKWLAKRSKSFSELATNYGLAIPRGVLLIGIQGSGKSLVAKGVAAEWKLPLLRLDVGRLFGGIMGESESRVRQMISIAESLAPCILWVDEIDKAFAESTQSMDNGTTSRVLGTFLTWLAEKEVPVFVIATANNIYMLPVEILRKGRFDEIFFIGLPNREERRMIFKVHLSRLRPETWSKYNLDLLSRQTNDFSGAEIEQSITEAMHTAFSQKREFTTTDISKAIKQTIPLVRIDPERLDMVQEWAYSGRIRIA</sequence>
<dbReference type="GO" id="GO:0009507">
    <property type="term" value="C:chloroplast"/>
    <property type="evidence" value="ECO:0007669"/>
    <property type="project" value="UniProtKB-SubCell"/>
</dbReference>
<dbReference type="InterPro" id="IPR003959">
    <property type="entry name" value="ATPase_AAA_core"/>
</dbReference>
<evidence type="ECO:0000256" key="4">
    <source>
        <dbReference type="ARBA" id="ARBA00022741"/>
    </source>
</evidence>
<keyword evidence="2 9" id="KW-0150">Chloroplast</keyword>
<dbReference type="PANTHER" id="PTHR42960:SF1">
    <property type="entry name" value="YCF46 PROTEIN"/>
    <property type="match status" value="1"/>
</dbReference>
<dbReference type="PANTHER" id="PTHR42960">
    <property type="entry name" value="YCF46 PROTEIN"/>
    <property type="match status" value="1"/>
</dbReference>
<dbReference type="EMBL" id="MT226925">
    <property type="protein sequence ID" value="QOW07476.1"/>
    <property type="molecule type" value="Genomic_DNA"/>
</dbReference>
<dbReference type="Pfam" id="PF00004">
    <property type="entry name" value="AAA"/>
    <property type="match status" value="1"/>
</dbReference>
<dbReference type="SUPFAM" id="SSF52540">
    <property type="entry name" value="P-loop containing nucleoside triphosphate hydrolases"/>
    <property type="match status" value="1"/>
</dbReference>
<dbReference type="InterPro" id="IPR027417">
    <property type="entry name" value="P-loop_NTPase"/>
</dbReference>
<comment type="similarity">
    <text evidence="6">Belongs to the AAA ATPase family. Highly divergent.</text>
</comment>
<keyword evidence="5" id="KW-0067">ATP-binding</keyword>
<feature type="domain" description="AAA+ ATPase" evidence="8">
    <location>
        <begin position="260"/>
        <end position="395"/>
    </location>
</feature>